<dbReference type="KEGG" id="bgg:CFK41_01665"/>
<dbReference type="InterPro" id="IPR000843">
    <property type="entry name" value="HTH_LacI"/>
</dbReference>
<evidence type="ECO:0000259" key="4">
    <source>
        <dbReference type="PROSITE" id="PS50932"/>
    </source>
</evidence>
<name>A0A291GTU0_9MICO</name>
<dbReference type="InterPro" id="IPR010982">
    <property type="entry name" value="Lambda_DNA-bd_dom_sf"/>
</dbReference>
<dbReference type="PROSITE" id="PS50932">
    <property type="entry name" value="HTH_LACI_2"/>
    <property type="match status" value="1"/>
</dbReference>
<dbReference type="Gene3D" id="3.40.50.2300">
    <property type="match status" value="2"/>
</dbReference>
<feature type="domain" description="HTH lacI-type" evidence="4">
    <location>
        <begin position="13"/>
        <end position="67"/>
    </location>
</feature>
<dbReference type="CDD" id="cd06267">
    <property type="entry name" value="PBP1_LacI_sugar_binding-like"/>
    <property type="match status" value="1"/>
</dbReference>
<dbReference type="Pfam" id="PF00356">
    <property type="entry name" value="LacI"/>
    <property type="match status" value="1"/>
</dbReference>
<dbReference type="GO" id="GO:0000976">
    <property type="term" value="F:transcription cis-regulatory region binding"/>
    <property type="evidence" value="ECO:0007669"/>
    <property type="project" value="TreeGrafter"/>
</dbReference>
<dbReference type="InterPro" id="IPR046335">
    <property type="entry name" value="LacI/GalR-like_sensor"/>
</dbReference>
<dbReference type="InterPro" id="IPR028082">
    <property type="entry name" value="Peripla_BP_I"/>
</dbReference>
<dbReference type="Gene3D" id="1.10.260.40">
    <property type="entry name" value="lambda repressor-like DNA-binding domains"/>
    <property type="match status" value="1"/>
</dbReference>
<dbReference type="PRINTS" id="PR00036">
    <property type="entry name" value="HTHLACI"/>
</dbReference>
<reference evidence="5 6" key="1">
    <citation type="journal article" date="2014" name="Int. J. Syst. Evol. Microbiol.">
        <title>Brachybacterium ginsengisoli sp. nov., isolated from soil of a ginseng field.</title>
        <authorList>
            <person name="Hoang V.A."/>
            <person name="Kim Y.J."/>
            <person name="Nguyen N.L."/>
            <person name="Yang D.C."/>
        </authorList>
    </citation>
    <scope>NUCLEOTIDE SEQUENCE [LARGE SCALE GENOMIC DNA]</scope>
    <source>
        <strain evidence="5 6">DCY80</strain>
    </source>
</reference>
<keyword evidence="2" id="KW-0238">DNA-binding</keyword>
<dbReference type="EMBL" id="CP023564">
    <property type="protein sequence ID" value="ATG53629.1"/>
    <property type="molecule type" value="Genomic_DNA"/>
</dbReference>
<evidence type="ECO:0000313" key="5">
    <source>
        <dbReference type="EMBL" id="ATG53629.1"/>
    </source>
</evidence>
<dbReference type="OrthoDB" id="2854648at2"/>
<accession>A0A291GTU0</accession>
<dbReference type="GO" id="GO:0003700">
    <property type="term" value="F:DNA-binding transcription factor activity"/>
    <property type="evidence" value="ECO:0007669"/>
    <property type="project" value="TreeGrafter"/>
</dbReference>
<protein>
    <submittedName>
        <fullName evidence="5">LacI family transcriptional regulator</fullName>
    </submittedName>
</protein>
<organism evidence="5 6">
    <name type="scientific">Brachybacterium ginsengisoli</name>
    <dbReference type="NCBI Taxonomy" id="1331682"/>
    <lineage>
        <taxon>Bacteria</taxon>
        <taxon>Bacillati</taxon>
        <taxon>Actinomycetota</taxon>
        <taxon>Actinomycetes</taxon>
        <taxon>Micrococcales</taxon>
        <taxon>Dermabacteraceae</taxon>
        <taxon>Brachybacterium</taxon>
    </lineage>
</organism>
<dbReference type="AlphaFoldDB" id="A0A291GTU0"/>
<dbReference type="PROSITE" id="PS00356">
    <property type="entry name" value="HTH_LACI_1"/>
    <property type="match status" value="1"/>
</dbReference>
<keyword evidence="6" id="KW-1185">Reference proteome</keyword>
<dbReference type="CDD" id="cd01392">
    <property type="entry name" value="HTH_LacI"/>
    <property type="match status" value="1"/>
</dbReference>
<dbReference type="Proteomes" id="UP000217889">
    <property type="component" value="Chromosome"/>
</dbReference>
<evidence type="ECO:0000256" key="3">
    <source>
        <dbReference type="ARBA" id="ARBA00023163"/>
    </source>
</evidence>
<dbReference type="Pfam" id="PF13377">
    <property type="entry name" value="Peripla_BP_3"/>
    <property type="match status" value="1"/>
</dbReference>
<evidence type="ECO:0000313" key="6">
    <source>
        <dbReference type="Proteomes" id="UP000217889"/>
    </source>
</evidence>
<dbReference type="SUPFAM" id="SSF53822">
    <property type="entry name" value="Periplasmic binding protein-like I"/>
    <property type="match status" value="1"/>
</dbReference>
<keyword evidence="3" id="KW-0804">Transcription</keyword>
<dbReference type="SUPFAM" id="SSF47413">
    <property type="entry name" value="lambda repressor-like DNA-binding domains"/>
    <property type="match status" value="1"/>
</dbReference>
<evidence type="ECO:0000256" key="2">
    <source>
        <dbReference type="ARBA" id="ARBA00023125"/>
    </source>
</evidence>
<proteinExistence type="predicted"/>
<gene>
    <name evidence="5" type="ORF">CFK41_01665</name>
</gene>
<dbReference type="RefSeq" id="WP_096798108.1">
    <property type="nucleotide sequence ID" value="NZ_CP023564.1"/>
</dbReference>
<keyword evidence="1" id="KW-0805">Transcription regulation</keyword>
<evidence type="ECO:0000256" key="1">
    <source>
        <dbReference type="ARBA" id="ARBA00023015"/>
    </source>
</evidence>
<dbReference type="PANTHER" id="PTHR30146:SF109">
    <property type="entry name" value="HTH-TYPE TRANSCRIPTIONAL REGULATOR GALS"/>
    <property type="match status" value="1"/>
</dbReference>
<dbReference type="PANTHER" id="PTHR30146">
    <property type="entry name" value="LACI-RELATED TRANSCRIPTIONAL REPRESSOR"/>
    <property type="match status" value="1"/>
</dbReference>
<sequence length="361" mass="38972">MPSSASPTPRRPPTLRDVAELAGVSIKTVSNVVNDYPHVRDSTRASVKDAIRQVGYRPQAAAQQLRTGASRLLTLAVPSLAFSYFSDLAQTFIDEAQSRRLTILLHSTSAGKEAERAVLEGFDRLLGDGVIFNPLHLDEQALASMDRLSQPTVFIGEHMPDDLPAGSDYVRIDNVQATADATTHLLEHGRRRIAFLGALPEDGGARPHGSATLRLQGFREALARFDLDPDAAPVEQVTHWHRRDGADAVRALLAREPEVDGIVCANDDLAIGVLAALRDLHRSVPEEIAVIGYDDTPDAPFAGPPLSSVSPDTSVLTRTALDFLTERIQGYDGPPRTATVPHRVVARESTGGPLQEGSQKD</sequence>
<dbReference type="SMART" id="SM00354">
    <property type="entry name" value="HTH_LACI"/>
    <property type="match status" value="1"/>
</dbReference>